<proteinExistence type="predicted"/>
<evidence type="ECO:0000313" key="2">
    <source>
        <dbReference type="Proteomes" id="UP000002281"/>
    </source>
</evidence>
<dbReference type="AlphaFoldDB" id="A0A9L0SXU7"/>
<reference evidence="1" key="3">
    <citation type="submission" date="2025-09" db="UniProtKB">
        <authorList>
            <consortium name="Ensembl"/>
        </authorList>
    </citation>
    <scope>IDENTIFICATION</scope>
    <source>
        <strain evidence="1">Thoroughbred</strain>
    </source>
</reference>
<evidence type="ECO:0000313" key="1">
    <source>
        <dbReference type="Ensembl" id="ENSECAP00000080852.1"/>
    </source>
</evidence>
<reference evidence="1 2" key="1">
    <citation type="journal article" date="2009" name="Science">
        <title>Genome sequence, comparative analysis, and population genetics of the domestic horse.</title>
        <authorList>
            <consortium name="Broad Institute Genome Sequencing Platform"/>
            <consortium name="Broad Institute Whole Genome Assembly Team"/>
            <person name="Wade C.M."/>
            <person name="Giulotto E."/>
            <person name="Sigurdsson S."/>
            <person name="Zoli M."/>
            <person name="Gnerre S."/>
            <person name="Imsland F."/>
            <person name="Lear T.L."/>
            <person name="Adelson D.L."/>
            <person name="Bailey E."/>
            <person name="Bellone R.R."/>
            <person name="Bloecker H."/>
            <person name="Distl O."/>
            <person name="Edgar R.C."/>
            <person name="Garber M."/>
            <person name="Leeb T."/>
            <person name="Mauceli E."/>
            <person name="MacLeod J.N."/>
            <person name="Penedo M.C.T."/>
            <person name="Raison J.M."/>
            <person name="Sharpe T."/>
            <person name="Vogel J."/>
            <person name="Andersson L."/>
            <person name="Antczak D.F."/>
            <person name="Biagi T."/>
            <person name="Binns M.M."/>
            <person name="Chowdhary B.P."/>
            <person name="Coleman S.J."/>
            <person name="Della Valle G."/>
            <person name="Fryc S."/>
            <person name="Guerin G."/>
            <person name="Hasegawa T."/>
            <person name="Hill E.W."/>
            <person name="Jurka J."/>
            <person name="Kiialainen A."/>
            <person name="Lindgren G."/>
            <person name="Liu J."/>
            <person name="Magnani E."/>
            <person name="Mickelson J.R."/>
            <person name="Murray J."/>
            <person name="Nergadze S.G."/>
            <person name="Onofrio R."/>
            <person name="Pedroni S."/>
            <person name="Piras M.F."/>
            <person name="Raudsepp T."/>
            <person name="Rocchi M."/>
            <person name="Roeed K.H."/>
            <person name="Ryder O.A."/>
            <person name="Searle S."/>
            <person name="Skow L."/>
            <person name="Swinburne J.E."/>
            <person name="Syvaenen A.C."/>
            <person name="Tozaki T."/>
            <person name="Valberg S.J."/>
            <person name="Vaudin M."/>
            <person name="White J.R."/>
            <person name="Zody M.C."/>
            <person name="Lander E.S."/>
            <person name="Lindblad-Toh K."/>
        </authorList>
    </citation>
    <scope>NUCLEOTIDE SEQUENCE [LARGE SCALE GENOMIC DNA]</scope>
    <source>
        <strain evidence="1 2">Thoroughbred</strain>
    </source>
</reference>
<name>A0A9L0SXU7_HORSE</name>
<sequence length="159" mass="17775">MGRFMICDLGPGSLTGFALVVVVPQGQQVPSKILYEVLGAPCLFFPILRPLLLHPRRPRLHPRTRGVAVEPHELRVVHVADFETLQRRLRSAQGRRPYACESRGPKARVEGESLWGRKEGGWKRVGVERTGLCTEDDLQGLVEEGQARLDPGEHPKSEL</sequence>
<dbReference type="Ensembl" id="ENSECAT00000097586.1">
    <property type="protein sequence ID" value="ENSECAP00000080852.1"/>
    <property type="gene ID" value="ENSECAG00000051748.1"/>
</dbReference>
<dbReference type="GeneTree" id="ENSGT00860000135184"/>
<dbReference type="Proteomes" id="UP000002281">
    <property type="component" value="Chromosome 20"/>
</dbReference>
<reference evidence="1" key="2">
    <citation type="submission" date="2025-08" db="UniProtKB">
        <authorList>
            <consortium name="Ensembl"/>
        </authorList>
    </citation>
    <scope>IDENTIFICATION</scope>
    <source>
        <strain evidence="1">Thoroughbred</strain>
    </source>
</reference>
<organism evidence="1 2">
    <name type="scientific">Equus caballus</name>
    <name type="common">Horse</name>
    <dbReference type="NCBI Taxonomy" id="9796"/>
    <lineage>
        <taxon>Eukaryota</taxon>
        <taxon>Metazoa</taxon>
        <taxon>Chordata</taxon>
        <taxon>Craniata</taxon>
        <taxon>Vertebrata</taxon>
        <taxon>Euteleostomi</taxon>
        <taxon>Mammalia</taxon>
        <taxon>Eutheria</taxon>
        <taxon>Laurasiatheria</taxon>
        <taxon>Perissodactyla</taxon>
        <taxon>Equidae</taxon>
        <taxon>Equus</taxon>
    </lineage>
</organism>
<keyword evidence="2" id="KW-1185">Reference proteome</keyword>
<accession>A0A9L0SXU7</accession>
<protein>
    <submittedName>
        <fullName evidence="1">Uncharacterized protein</fullName>
    </submittedName>
</protein>